<dbReference type="Pfam" id="PF00196">
    <property type="entry name" value="GerE"/>
    <property type="match status" value="1"/>
</dbReference>
<dbReference type="CDD" id="cd06170">
    <property type="entry name" value="LuxR_C_like"/>
    <property type="match status" value="1"/>
</dbReference>
<evidence type="ECO:0000256" key="1">
    <source>
        <dbReference type="ARBA" id="ARBA00023015"/>
    </source>
</evidence>
<organism evidence="5 6">
    <name type="scientific">Embleya scabrispora</name>
    <dbReference type="NCBI Taxonomy" id="159449"/>
    <lineage>
        <taxon>Bacteria</taxon>
        <taxon>Bacillati</taxon>
        <taxon>Actinomycetota</taxon>
        <taxon>Actinomycetes</taxon>
        <taxon>Kitasatosporales</taxon>
        <taxon>Streptomycetaceae</taxon>
        <taxon>Embleya</taxon>
    </lineage>
</organism>
<dbReference type="EMBL" id="MWQN01000003">
    <property type="protein sequence ID" value="OPC78048.1"/>
    <property type="molecule type" value="Genomic_DNA"/>
</dbReference>
<dbReference type="OrthoDB" id="3178131at2"/>
<dbReference type="PROSITE" id="PS00622">
    <property type="entry name" value="HTH_LUXR_1"/>
    <property type="match status" value="1"/>
</dbReference>
<dbReference type="PROSITE" id="PS50043">
    <property type="entry name" value="HTH_LUXR_2"/>
    <property type="match status" value="1"/>
</dbReference>
<dbReference type="Pfam" id="PF13191">
    <property type="entry name" value="AAA_16"/>
    <property type="match status" value="1"/>
</dbReference>
<dbReference type="Gene3D" id="1.10.10.10">
    <property type="entry name" value="Winged helix-like DNA-binding domain superfamily/Winged helix DNA-binding domain"/>
    <property type="match status" value="1"/>
</dbReference>
<dbReference type="PRINTS" id="PR00038">
    <property type="entry name" value="HTHLUXR"/>
</dbReference>
<gene>
    <name evidence="5" type="ORF">B4N89_38200</name>
</gene>
<dbReference type="STRING" id="159449.B4N89_38200"/>
<dbReference type="GO" id="GO:0003677">
    <property type="term" value="F:DNA binding"/>
    <property type="evidence" value="ECO:0007669"/>
    <property type="project" value="UniProtKB-KW"/>
</dbReference>
<dbReference type="Gene3D" id="1.25.40.10">
    <property type="entry name" value="Tetratricopeptide repeat domain"/>
    <property type="match status" value="1"/>
</dbReference>
<name>A0A1T3NMT6_9ACTN</name>
<dbReference type="InterPro" id="IPR000792">
    <property type="entry name" value="Tscrpt_reg_LuxR_C"/>
</dbReference>
<protein>
    <recommendedName>
        <fullName evidence="4">HTH luxR-type domain-containing protein</fullName>
    </recommendedName>
</protein>
<dbReference type="InterPro" id="IPR041664">
    <property type="entry name" value="AAA_16"/>
</dbReference>
<dbReference type="GO" id="GO:0006355">
    <property type="term" value="P:regulation of DNA-templated transcription"/>
    <property type="evidence" value="ECO:0007669"/>
    <property type="project" value="InterPro"/>
</dbReference>
<keyword evidence="3" id="KW-0804">Transcription</keyword>
<sequence>MNARDRSHATAALVELLDDALAGESGIAVVGGSVAMGKTTLLATFTHRVRAAGGLVRSAVGSEAEAGVVLGVVAQLLYEAAPSGPDGTSVDRLLAIARAHLAASPHGASGRLSAVDAEIVESLCAALLGPAGHRPLAIVVDDVHHADPASLACLAYLSRRMHTAPLLAVFGHGDGANEQSIDFVEQLLRLPHVRSVRLAPLDPDQVRVAATAAGLGADRAGQVAVRAQRLSGGNPLLLDGILDDFRRGEHASSPGYTRAMLSCLHRSPPPAAVVAQALAVLGGPEPIARLLGLEAGAVARCLSVLDASGVLERGRFRHPVAAAAVLADLGPEGTAALHRKAAELAYADGADATVVAEHLLAGRGVRAPWAVPVLDAAASSALAEGRSTHAVDCLRLACALSEGEGELARATVALLRVEWRLEPGILDRRIPELLRAVRVGGPTGTPGGGPDCGEILAVVRALVWTGRFDAAGEVVRLLVESGRAATPEAGPELRAARMWIRCSYPLLLELLLHVREFDTATPGMPGSTESRRHHDAATLLDSVLTSGFGDHVVHTAERILHGVRLHGTDLDTVECALLALIYAERPASALPYCDELIAAALQRGETGSQARLHALRAEICVRLGDLPGAVLHATTAFDLVPIGAWGAAVGAPLSCLLNALTSMGRLEEAAELLYLPIPEHMLHSRPGLHYLHARGRYGMAVGDWEGALADFRGCGELMLRWGMDVPGLIAWRNDAGEAWLRMGERDRARAVLEEQASRGEHGSSPRTRGATLRLLAATHEPHRRPALLRQAVDALQESGDRYELARALADLTDMYNAVGETRRARVIGSQARIIADTCGAEPLSRLLPADRDRPDAESKAPSALLTDAEQRVADLVALGHTNSEIAKLLYITVSTVEQHLTRMYRKVGVNDRAQLASTLFTGPHSQTVGI</sequence>
<dbReference type="PANTHER" id="PTHR44688:SF16">
    <property type="entry name" value="DNA-BINDING TRANSCRIPTIONAL ACTIVATOR DEVR_DOSR"/>
    <property type="match status" value="1"/>
</dbReference>
<comment type="caution">
    <text evidence="5">The sequence shown here is derived from an EMBL/GenBank/DDBJ whole genome shotgun (WGS) entry which is preliminary data.</text>
</comment>
<dbReference type="InterPro" id="IPR011990">
    <property type="entry name" value="TPR-like_helical_dom_sf"/>
</dbReference>
<dbReference type="PANTHER" id="PTHR44688">
    <property type="entry name" value="DNA-BINDING TRANSCRIPTIONAL ACTIVATOR DEVR_DOSR"/>
    <property type="match status" value="1"/>
</dbReference>
<proteinExistence type="predicted"/>
<keyword evidence="1" id="KW-0805">Transcription regulation</keyword>
<dbReference type="SUPFAM" id="SSF46894">
    <property type="entry name" value="C-terminal effector domain of the bipartite response regulators"/>
    <property type="match status" value="1"/>
</dbReference>
<dbReference type="RefSeq" id="WP_078981140.1">
    <property type="nucleotide sequence ID" value="NZ_MWQN01000003.1"/>
</dbReference>
<evidence type="ECO:0000313" key="5">
    <source>
        <dbReference type="EMBL" id="OPC78048.1"/>
    </source>
</evidence>
<dbReference type="SMART" id="SM00421">
    <property type="entry name" value="HTH_LUXR"/>
    <property type="match status" value="1"/>
</dbReference>
<evidence type="ECO:0000259" key="4">
    <source>
        <dbReference type="PROSITE" id="PS50043"/>
    </source>
</evidence>
<keyword evidence="6" id="KW-1185">Reference proteome</keyword>
<dbReference type="Proteomes" id="UP000190037">
    <property type="component" value="Unassembled WGS sequence"/>
</dbReference>
<evidence type="ECO:0000256" key="3">
    <source>
        <dbReference type="ARBA" id="ARBA00023163"/>
    </source>
</evidence>
<dbReference type="SUPFAM" id="SSF48452">
    <property type="entry name" value="TPR-like"/>
    <property type="match status" value="1"/>
</dbReference>
<reference evidence="5 6" key="1">
    <citation type="submission" date="2017-03" db="EMBL/GenBank/DDBJ databases">
        <title>Draft genome sequence of Streptomyces scabrisporus NF3, endophyte isolated from Amphipterygium adstringens.</title>
        <authorList>
            <person name="Vazquez M."/>
            <person name="Ceapa C.D."/>
            <person name="Rodriguez Luna D."/>
            <person name="Sanchez Esquivel S."/>
        </authorList>
    </citation>
    <scope>NUCLEOTIDE SEQUENCE [LARGE SCALE GENOMIC DNA]</scope>
    <source>
        <strain evidence="5 6">NF3</strain>
    </source>
</reference>
<evidence type="ECO:0000313" key="6">
    <source>
        <dbReference type="Proteomes" id="UP000190037"/>
    </source>
</evidence>
<dbReference type="InterPro" id="IPR016032">
    <property type="entry name" value="Sig_transdc_resp-reg_C-effctor"/>
</dbReference>
<dbReference type="InterPro" id="IPR036388">
    <property type="entry name" value="WH-like_DNA-bd_sf"/>
</dbReference>
<accession>A0A1T3NMT6</accession>
<evidence type="ECO:0000256" key="2">
    <source>
        <dbReference type="ARBA" id="ARBA00023125"/>
    </source>
</evidence>
<dbReference type="AlphaFoldDB" id="A0A1T3NMT6"/>
<keyword evidence="2" id="KW-0238">DNA-binding</keyword>
<feature type="domain" description="HTH luxR-type" evidence="4">
    <location>
        <begin position="858"/>
        <end position="923"/>
    </location>
</feature>